<sequence>MAMRELVEAECRGTNPLMKLAGHFTQNKALQQEGLRPCPWPPGTADSKTVSKPLVVASEDELVAEFLQDQNAPLVSCAPQTFNIDDLLAEMQEFCFLMFIGQPSPVICILKQTLVGVVFFVAVTAVLAKTFIVVVAFKAVTLRSTFQLWL</sequence>
<feature type="transmembrane region" description="Helical" evidence="9">
    <location>
        <begin position="114"/>
        <end position="137"/>
    </location>
</feature>
<keyword evidence="2" id="KW-1003">Cell membrane</keyword>
<dbReference type="GO" id="GO:0005886">
    <property type="term" value="C:plasma membrane"/>
    <property type="evidence" value="ECO:0007669"/>
    <property type="project" value="UniProtKB-SubCell"/>
</dbReference>
<dbReference type="PANTHER" id="PTHR24061:SF536">
    <property type="entry name" value="VOMERONASAL 2, RECEPTOR 19-RELATED"/>
    <property type="match status" value="1"/>
</dbReference>
<dbReference type="GO" id="GO:0004930">
    <property type="term" value="F:G protein-coupled receptor activity"/>
    <property type="evidence" value="ECO:0007669"/>
    <property type="project" value="UniProtKB-KW"/>
</dbReference>
<accession>A0AA41MHH8</accession>
<comment type="subcellular location">
    <subcellularLocation>
        <location evidence="1">Cell membrane</location>
        <topology evidence="1">Multi-pass membrane protein</topology>
    </subcellularLocation>
</comment>
<dbReference type="EMBL" id="JAATJV010175221">
    <property type="protein sequence ID" value="MBZ3871812.1"/>
    <property type="molecule type" value="Genomic_DNA"/>
</dbReference>
<evidence type="ECO:0000313" key="12">
    <source>
        <dbReference type="Proteomes" id="UP001166674"/>
    </source>
</evidence>
<dbReference type="AlphaFoldDB" id="A0AA41MHH8"/>
<keyword evidence="4 9" id="KW-1133">Transmembrane helix</keyword>
<proteinExistence type="predicted"/>
<keyword evidence="5" id="KW-0297">G-protein coupled receptor</keyword>
<evidence type="ECO:0000256" key="1">
    <source>
        <dbReference type="ARBA" id="ARBA00004651"/>
    </source>
</evidence>
<dbReference type="InterPro" id="IPR000068">
    <property type="entry name" value="GPCR_3_Ca_sens_rcpt-rel"/>
</dbReference>
<name>A0AA41MHH8_SCICA</name>
<feature type="domain" description="G-protein coupled receptors family 3 profile" evidence="10">
    <location>
        <begin position="95"/>
        <end position="138"/>
    </location>
</feature>
<dbReference type="Pfam" id="PF00003">
    <property type="entry name" value="7tm_3"/>
    <property type="match status" value="1"/>
</dbReference>
<reference evidence="11" key="1">
    <citation type="submission" date="2020-03" db="EMBL/GenBank/DDBJ databases">
        <title>Studies in the Genomics of Life Span.</title>
        <authorList>
            <person name="Glass D."/>
        </authorList>
    </citation>
    <scope>NUCLEOTIDE SEQUENCE</scope>
    <source>
        <strain evidence="11">SUZIE</strain>
        <tissue evidence="11">Muscle</tissue>
    </source>
</reference>
<keyword evidence="7 11" id="KW-0675">Receptor</keyword>
<keyword evidence="3 9" id="KW-0812">Transmembrane</keyword>
<organism evidence="11 12">
    <name type="scientific">Sciurus carolinensis</name>
    <name type="common">Eastern gray squirrel</name>
    <dbReference type="NCBI Taxonomy" id="30640"/>
    <lineage>
        <taxon>Eukaryota</taxon>
        <taxon>Metazoa</taxon>
        <taxon>Chordata</taxon>
        <taxon>Craniata</taxon>
        <taxon>Vertebrata</taxon>
        <taxon>Euteleostomi</taxon>
        <taxon>Mammalia</taxon>
        <taxon>Eutheria</taxon>
        <taxon>Euarchontoglires</taxon>
        <taxon>Glires</taxon>
        <taxon>Rodentia</taxon>
        <taxon>Sciuromorpha</taxon>
        <taxon>Sciuridae</taxon>
        <taxon>Sciurinae</taxon>
        <taxon>Sciurini</taxon>
        <taxon>Sciurus</taxon>
    </lineage>
</organism>
<evidence type="ECO:0000256" key="2">
    <source>
        <dbReference type="ARBA" id="ARBA00022475"/>
    </source>
</evidence>
<dbReference type="InterPro" id="IPR017978">
    <property type="entry name" value="GPCR_3_C"/>
</dbReference>
<keyword evidence="12" id="KW-1185">Reference proteome</keyword>
<evidence type="ECO:0000256" key="4">
    <source>
        <dbReference type="ARBA" id="ARBA00022989"/>
    </source>
</evidence>
<evidence type="ECO:0000256" key="5">
    <source>
        <dbReference type="ARBA" id="ARBA00023040"/>
    </source>
</evidence>
<evidence type="ECO:0000259" key="10">
    <source>
        <dbReference type="PROSITE" id="PS50259"/>
    </source>
</evidence>
<evidence type="ECO:0000256" key="8">
    <source>
        <dbReference type="ARBA" id="ARBA00023224"/>
    </source>
</evidence>
<keyword evidence="8" id="KW-0807">Transducer</keyword>
<evidence type="ECO:0000313" key="11">
    <source>
        <dbReference type="EMBL" id="MBZ3871812.1"/>
    </source>
</evidence>
<keyword evidence="6 9" id="KW-0472">Membrane</keyword>
<gene>
    <name evidence="11" type="ORF">SUZIE_114820</name>
</gene>
<evidence type="ECO:0000256" key="3">
    <source>
        <dbReference type="ARBA" id="ARBA00022692"/>
    </source>
</evidence>
<dbReference type="Proteomes" id="UP001166674">
    <property type="component" value="Unassembled WGS sequence"/>
</dbReference>
<dbReference type="PANTHER" id="PTHR24061">
    <property type="entry name" value="CALCIUM-SENSING RECEPTOR-RELATED"/>
    <property type="match status" value="1"/>
</dbReference>
<dbReference type="PROSITE" id="PS50259">
    <property type="entry name" value="G_PROTEIN_RECEP_F3_4"/>
    <property type="match status" value="1"/>
</dbReference>
<evidence type="ECO:0000256" key="7">
    <source>
        <dbReference type="ARBA" id="ARBA00023170"/>
    </source>
</evidence>
<comment type="caution">
    <text evidence="11">The sequence shown here is derived from an EMBL/GenBank/DDBJ whole genome shotgun (WGS) entry which is preliminary data.</text>
</comment>
<protein>
    <submittedName>
        <fullName evidence="11">Peroxisomal targeting signal 1 receptor</fullName>
    </submittedName>
</protein>
<evidence type="ECO:0000256" key="6">
    <source>
        <dbReference type="ARBA" id="ARBA00023136"/>
    </source>
</evidence>
<evidence type="ECO:0000256" key="9">
    <source>
        <dbReference type="SAM" id="Phobius"/>
    </source>
</evidence>